<keyword evidence="6" id="KW-0862">Zinc</keyword>
<dbReference type="Pfam" id="PF22456">
    <property type="entry name" value="PqqF-like_C_4"/>
    <property type="match status" value="1"/>
</dbReference>
<dbReference type="GO" id="GO:0005737">
    <property type="term" value="C:cytoplasm"/>
    <property type="evidence" value="ECO:0007669"/>
    <property type="project" value="UniProtKB-ARBA"/>
</dbReference>
<evidence type="ECO:0000256" key="5">
    <source>
        <dbReference type="ARBA" id="ARBA00022801"/>
    </source>
</evidence>
<dbReference type="InterPro" id="IPR054734">
    <property type="entry name" value="PqqF-like_C_4"/>
</dbReference>
<dbReference type="GO" id="GO:0004222">
    <property type="term" value="F:metalloendopeptidase activity"/>
    <property type="evidence" value="ECO:0007669"/>
    <property type="project" value="InterPro"/>
</dbReference>
<evidence type="ECO:0000313" key="12">
    <source>
        <dbReference type="EMBL" id="CEA05176.1"/>
    </source>
</evidence>
<name>A0A078MKC8_9PSED</name>
<gene>
    <name evidence="12" type="primary">pqqF</name>
    <name evidence="12" type="ORF">BN1049_01950</name>
</gene>
<sequence length="867" mass="96426">MQIVQLPRTPDDGRRYWLSRAPTGLLCLLISDPAAEAASCVVQFGVGSHDEPQTLPGLAHLLEHMLFMGSARYPQAGSFPQLVSEWSGRFNASTAAERTRYHFSVNPAGLGVCLAQLTDMLAAPLFLPETVAAERQVIDAEFHTRLADDALHEQAVLGQALNPAHPLSRFSAGNLSSLGVEPAALAQALRQFHGEHYRAANGCLVIHAPLPLEQLLPLAGGVAEQLPAAAQKPGRSSQPLFAPQSRPRLLRWQNRSRHGQWLLLFPLDDVDTAEGAKALRWLCEWLASPAPAGGLGWLRAQGLVAELKVGAQRYAGRQTLLRIELEPLIATSDYPALLDGFFSWLAALRATPTQGWPQAARQQLADQAFNNGPQGEPLRWLTALAERTLYEPPELILESTGQWAGLCEQAWQGLMDQLQPEHLLLVQSQSDSTGLSQQTPWTQTRFVSSRLNCQPAAVSSQTLAAADWPIWHVAGPEITLRERAGGPLPGLRTIPVADPAAPAPGQGREVTRFGWCWPGGSDRQQRDKLKALWSLQLEPLENWAHASGITWLWRDEAGLISLELHGPAQSLWAGVAAAIAALTQQPELAVQRLADHRYQRQRHEQRHALPAYRLLEELEHLLSSLPTQAGSNVEDIYPEQAQMAWLYPESWLHQKRDTIIANLQKNLPQLGQAFAWQAPAARPLKEGTETLYVDCFHADRAQILYCQAGASDPSERAYWQLLQQQISASFFDQLRTRQQLGYWVVARYHEVAGMPGLFLLVQSPTHDHDQIEAALADWLESERARLEQLPFEQLQLQAQRLAKHLRTQSESPTGQLELDWARALELAGATVKEQCDALEQLTLERWQQTVHDWLERPRRLHLVSRPA</sequence>
<dbReference type="PANTHER" id="PTHR43690">
    <property type="entry name" value="NARDILYSIN"/>
    <property type="match status" value="1"/>
</dbReference>
<evidence type="ECO:0000256" key="4">
    <source>
        <dbReference type="ARBA" id="ARBA00022723"/>
    </source>
</evidence>
<dbReference type="InterPro" id="IPR050626">
    <property type="entry name" value="Peptidase_M16"/>
</dbReference>
<dbReference type="PANTHER" id="PTHR43690:SF18">
    <property type="entry name" value="INSULIN-DEGRADING ENZYME-RELATED"/>
    <property type="match status" value="1"/>
</dbReference>
<evidence type="ECO:0000256" key="2">
    <source>
        <dbReference type="ARBA" id="ARBA00007261"/>
    </source>
</evidence>
<dbReference type="InterPro" id="IPR011765">
    <property type="entry name" value="Pept_M16_N"/>
</dbReference>
<dbReference type="Pfam" id="PF00675">
    <property type="entry name" value="Peptidase_M16"/>
    <property type="match status" value="1"/>
</dbReference>
<evidence type="ECO:0000256" key="8">
    <source>
        <dbReference type="RuleBase" id="RU004447"/>
    </source>
</evidence>
<evidence type="ECO:0000256" key="7">
    <source>
        <dbReference type="ARBA" id="ARBA00023049"/>
    </source>
</evidence>
<keyword evidence="3" id="KW-0645">Protease</keyword>
<dbReference type="GO" id="GO:0046872">
    <property type="term" value="F:metal ion binding"/>
    <property type="evidence" value="ECO:0007669"/>
    <property type="project" value="UniProtKB-KW"/>
</dbReference>
<evidence type="ECO:0000259" key="11">
    <source>
        <dbReference type="Pfam" id="PF22456"/>
    </source>
</evidence>
<evidence type="ECO:0000259" key="9">
    <source>
        <dbReference type="Pfam" id="PF00675"/>
    </source>
</evidence>
<accession>A0A078MKC8</accession>
<feature type="domain" description="Coenzyme PQQ synthesis protein F-like C-terminal lobe" evidence="11">
    <location>
        <begin position="721"/>
        <end position="817"/>
    </location>
</feature>
<dbReference type="OrthoDB" id="9811314at2"/>
<keyword evidence="5" id="KW-0378">Hydrolase</keyword>
<dbReference type="InterPro" id="IPR007863">
    <property type="entry name" value="Peptidase_M16_C"/>
</dbReference>
<dbReference type="InterPro" id="IPR011249">
    <property type="entry name" value="Metalloenz_LuxS/M16"/>
</dbReference>
<dbReference type="PATRIC" id="fig|1461581.3.peg.1920"/>
<comment type="similarity">
    <text evidence="2 8">Belongs to the peptidase M16 family.</text>
</comment>
<reference evidence="12" key="1">
    <citation type="submission" date="2014-07" db="EMBL/GenBank/DDBJ databases">
        <authorList>
            <person name="Urmite Genomes Urmite Genomes"/>
        </authorList>
    </citation>
    <scope>NUCLEOTIDE SEQUENCE</scope>
    <source>
        <strain evidence="12">12M76_air</strain>
    </source>
</reference>
<evidence type="ECO:0000256" key="6">
    <source>
        <dbReference type="ARBA" id="ARBA00022833"/>
    </source>
</evidence>
<feature type="domain" description="Peptidase M16 N-terminal" evidence="9">
    <location>
        <begin position="28"/>
        <end position="157"/>
    </location>
</feature>
<dbReference type="AlphaFoldDB" id="A0A078MKC8"/>
<dbReference type="MEROPS" id="M16.A02"/>
<dbReference type="Pfam" id="PF05193">
    <property type="entry name" value="Peptidase_M16_C"/>
    <property type="match status" value="1"/>
</dbReference>
<evidence type="ECO:0000259" key="10">
    <source>
        <dbReference type="Pfam" id="PF05193"/>
    </source>
</evidence>
<protein>
    <submittedName>
        <fullName evidence="12">Pyrroloquinoline quinone biosynthesis protein F</fullName>
    </submittedName>
</protein>
<evidence type="ECO:0000256" key="1">
    <source>
        <dbReference type="ARBA" id="ARBA00001947"/>
    </source>
</evidence>
<dbReference type="InterPro" id="IPR001431">
    <property type="entry name" value="Pept_M16_Zn_BS"/>
</dbReference>
<organism evidence="12">
    <name type="scientific">Pseudomonas saudimassiliensis</name>
    <dbReference type="NCBI Taxonomy" id="1461581"/>
    <lineage>
        <taxon>Bacteria</taxon>
        <taxon>Pseudomonadati</taxon>
        <taxon>Pseudomonadota</taxon>
        <taxon>Gammaproteobacteria</taxon>
        <taxon>Pseudomonadales</taxon>
        <taxon>Pseudomonadaceae</taxon>
        <taxon>Pseudomonas</taxon>
    </lineage>
</organism>
<dbReference type="SUPFAM" id="SSF63411">
    <property type="entry name" value="LuxS/MPP-like metallohydrolase"/>
    <property type="match status" value="3"/>
</dbReference>
<feature type="domain" description="Peptidase M16 C-terminal" evidence="10">
    <location>
        <begin position="186"/>
        <end position="361"/>
    </location>
</feature>
<dbReference type="RefSeq" id="WP_082050024.1">
    <property type="nucleotide sequence ID" value="NZ_LK391969.1"/>
</dbReference>
<keyword evidence="7" id="KW-0482">Metalloprotease</keyword>
<keyword evidence="4" id="KW-0479">Metal-binding</keyword>
<dbReference type="EMBL" id="LK391969">
    <property type="protein sequence ID" value="CEF27005.1"/>
    <property type="molecule type" value="Genomic_DNA"/>
</dbReference>
<dbReference type="GO" id="GO:0006508">
    <property type="term" value="P:proteolysis"/>
    <property type="evidence" value="ECO:0007669"/>
    <property type="project" value="UniProtKB-KW"/>
</dbReference>
<dbReference type="Gene3D" id="3.30.830.10">
    <property type="entry name" value="Metalloenzyme, LuxS/M16 peptidase-like"/>
    <property type="match status" value="3"/>
</dbReference>
<dbReference type="PROSITE" id="PS00143">
    <property type="entry name" value="INSULINASE"/>
    <property type="match status" value="1"/>
</dbReference>
<dbReference type="EMBL" id="LM997413">
    <property type="protein sequence ID" value="CEA05176.1"/>
    <property type="molecule type" value="Genomic_DNA"/>
</dbReference>
<comment type="cofactor">
    <cofactor evidence="1">
        <name>Zn(2+)</name>
        <dbReference type="ChEBI" id="CHEBI:29105"/>
    </cofactor>
</comment>
<proteinExistence type="inferred from homology"/>
<evidence type="ECO:0000256" key="3">
    <source>
        <dbReference type="ARBA" id="ARBA00022670"/>
    </source>
</evidence>